<evidence type="ECO:0000259" key="3">
    <source>
        <dbReference type="PROSITE" id="PS51518"/>
    </source>
</evidence>
<dbReference type="SMART" id="SM00950">
    <property type="entry name" value="Piwi"/>
    <property type="match status" value="1"/>
</dbReference>
<dbReference type="Pfam" id="PF07039">
    <property type="entry name" value="SGF29_Tudor"/>
    <property type="match status" value="1"/>
</dbReference>
<proteinExistence type="predicted"/>
<dbReference type="PROSITE" id="PS50822">
    <property type="entry name" value="PIWI"/>
    <property type="match status" value="1"/>
</dbReference>
<dbReference type="SUPFAM" id="SSF53098">
    <property type="entry name" value="Ribonuclease H-like"/>
    <property type="match status" value="1"/>
</dbReference>
<dbReference type="PROSITE" id="PS51518">
    <property type="entry name" value="SGF29_C"/>
    <property type="match status" value="1"/>
</dbReference>
<evidence type="ECO:0000259" key="2">
    <source>
        <dbReference type="PROSITE" id="PS50822"/>
    </source>
</evidence>
<dbReference type="Gene3D" id="2.170.260.10">
    <property type="entry name" value="paz domain"/>
    <property type="match status" value="1"/>
</dbReference>
<organism evidence="4 5">
    <name type="scientific">Phyllosticta citribraziliensis</name>
    <dbReference type="NCBI Taxonomy" id="989973"/>
    <lineage>
        <taxon>Eukaryota</taxon>
        <taxon>Fungi</taxon>
        <taxon>Dikarya</taxon>
        <taxon>Ascomycota</taxon>
        <taxon>Pezizomycotina</taxon>
        <taxon>Dothideomycetes</taxon>
        <taxon>Dothideomycetes incertae sedis</taxon>
        <taxon>Botryosphaeriales</taxon>
        <taxon>Phyllostictaceae</taxon>
        <taxon>Phyllosticta</taxon>
    </lineage>
</organism>
<gene>
    <name evidence="4" type="ORF">J3D65DRAFT_599438</name>
</gene>
<feature type="compositionally biased region" description="Polar residues" evidence="1">
    <location>
        <begin position="119"/>
        <end position="133"/>
    </location>
</feature>
<dbReference type="RefSeq" id="XP_066660056.1">
    <property type="nucleotide sequence ID" value="XM_066797899.1"/>
</dbReference>
<accession>A0ABR1MAD2</accession>
<dbReference type="GeneID" id="92030805"/>
<reference evidence="4 5" key="1">
    <citation type="submission" date="2024-04" db="EMBL/GenBank/DDBJ databases">
        <title>Phyllosticta paracitricarpa is synonymous to the EU quarantine fungus P. citricarpa based on phylogenomic analyses.</title>
        <authorList>
            <consortium name="Lawrence Berkeley National Laboratory"/>
            <person name="Van ingen-buijs V.A."/>
            <person name="Van westerhoven A.C."/>
            <person name="Haridas S."/>
            <person name="Skiadas P."/>
            <person name="Martin F."/>
            <person name="Groenewald J.Z."/>
            <person name="Crous P.W."/>
            <person name="Seidl M.F."/>
        </authorList>
    </citation>
    <scope>NUCLEOTIDE SEQUENCE [LARGE SCALE GENOMIC DNA]</scope>
    <source>
        <strain evidence="4 5">CPC 17464</strain>
    </source>
</reference>
<dbReference type="Pfam" id="PF02171">
    <property type="entry name" value="Piwi"/>
    <property type="match status" value="1"/>
</dbReference>
<feature type="compositionally biased region" description="Low complexity" evidence="1">
    <location>
        <begin position="628"/>
        <end position="660"/>
    </location>
</feature>
<dbReference type="InterPro" id="IPR003165">
    <property type="entry name" value="Piwi"/>
</dbReference>
<dbReference type="Gene3D" id="3.40.50.2300">
    <property type="match status" value="1"/>
</dbReference>
<feature type="domain" description="Piwi" evidence="2">
    <location>
        <begin position="1287"/>
        <end position="1608"/>
    </location>
</feature>
<keyword evidence="5" id="KW-1185">Reference proteome</keyword>
<dbReference type="Proteomes" id="UP001360953">
    <property type="component" value="Unassembled WGS sequence"/>
</dbReference>
<name>A0ABR1MAD2_9PEZI</name>
<comment type="caution">
    <text evidence="4">The sequence shown here is derived from an EMBL/GenBank/DDBJ whole genome shotgun (WGS) entry which is preliminary data.</text>
</comment>
<dbReference type="InterPro" id="IPR036397">
    <property type="entry name" value="RNaseH_sf"/>
</dbReference>
<protein>
    <recommendedName>
        <fullName evidence="6">Piwi domain-containing protein</fullName>
    </recommendedName>
</protein>
<feature type="compositionally biased region" description="Low complexity" evidence="1">
    <location>
        <begin position="684"/>
        <end position="701"/>
    </location>
</feature>
<dbReference type="InterPro" id="IPR036085">
    <property type="entry name" value="PAZ_dom_sf"/>
</dbReference>
<dbReference type="EMBL" id="JBBPEH010000001">
    <property type="protein sequence ID" value="KAK7544821.1"/>
    <property type="molecule type" value="Genomic_DNA"/>
</dbReference>
<feature type="region of interest" description="Disordered" evidence="1">
    <location>
        <begin position="114"/>
        <end position="159"/>
    </location>
</feature>
<dbReference type="SUPFAM" id="SSF101690">
    <property type="entry name" value="PAZ domain"/>
    <property type="match status" value="1"/>
</dbReference>
<dbReference type="PANTHER" id="PTHR22891">
    <property type="entry name" value="EUKARYOTIC TRANSLATION INITIATION FACTOR 2C"/>
    <property type="match status" value="1"/>
</dbReference>
<dbReference type="Gene3D" id="3.30.420.10">
    <property type="entry name" value="Ribonuclease H-like superfamily/Ribonuclease H"/>
    <property type="match status" value="1"/>
</dbReference>
<feature type="domain" description="SGF29 C-terminal" evidence="3">
    <location>
        <begin position="210"/>
        <end position="362"/>
    </location>
</feature>
<feature type="region of interest" description="Disordered" evidence="1">
    <location>
        <begin position="628"/>
        <end position="731"/>
    </location>
</feature>
<evidence type="ECO:0000313" key="5">
    <source>
        <dbReference type="Proteomes" id="UP001360953"/>
    </source>
</evidence>
<evidence type="ECO:0000256" key="1">
    <source>
        <dbReference type="SAM" id="MobiDB-lite"/>
    </source>
</evidence>
<dbReference type="InterPro" id="IPR012337">
    <property type="entry name" value="RNaseH-like_sf"/>
</dbReference>
<evidence type="ECO:0008006" key="6">
    <source>
        <dbReference type="Google" id="ProtNLM"/>
    </source>
</evidence>
<feature type="region of interest" description="Disordered" evidence="1">
    <location>
        <begin position="171"/>
        <end position="193"/>
    </location>
</feature>
<sequence length="1650" mass="182477">MTSRSRPRGSQIKDDADEERSIWNQLRTDARKVDGLVRESNEIEKRIYELGVAQQTIEARGDMPPADIDNELDELVRKNIRLHEAITSLTDGSSSDSSMSITQGLELLSALRAASATSPDTTSNGSRQASAKVQRNPKRAKLEPTLNDDNDSMAAESPKMSLISSGVKDRLGVGGSKAGSRSGSVGATRETSVKVEDGNDSIDSKVSIGERHRLSVGTEVFYRNKQKNTEGEGILCAVTAVIGEGKQRRYEIIDSDPDPPTPPQPYRASVNALVPIPKTNEGLSELPPRKTVLAVYPFTTTFYKAEVVASRPGKGLKKDGKDIGADLKEGYVRLRFEGEDEADTEKDVERSFHVQNVCAPSVGANAASMVLPKTGPPLSSRSLCAVYCTGVVTIGNTGNGAMDRLVLQRRECILRRLDQFLFVYNPSFWQNKASLHREISVGIAEFPQRPYRQPNLMSFLCCCDWGSNQPAGFGSYLQLWMWCFLQTLTRNTSPRTPYKTDAGSPWSTAVRTSRIQEFLIFDLHCTHLSKLLASFRHLNLTMSFQNFFNKKPCQRCGSKEHTANRCEDIRALTDNPSNDPLIWPDALTVKKRIEYEVALVKKRGHSFQYLGGLTLEEFRRRIDDRASTSAAGASSSATPATLAPGGSPASSSGTPSRTAADLVAMPVRTKPAGAPTGGGNQPKGGTASSTSVSTPSGPPNSQSGTDHRPLRRQSLSLRDRKPATTSDPSAGSFALVDKRAVFESLLAKQQSAKKADVFPLRPGFGLKDQNANIHTNHFRMTLPKTLHRYTIGLTKVCSSWSQAARKRLIEAFFDHVNHFGQESDFATDYLLNIVSWKELKFPLVDPNLKKEAQDVFSCPSLTNDNLVFSSKVPFGRNQEHVAIYSHGQVDLNGFKNYVEGQPGCQEHDNSIACQSLSIIISKAARATQPDYQSFQLGSNRLFIKSRWDPLDITWVQLGRNPIETSRNLVVCHHGFSFIVKPAMGGALLNVNNATSAFFHPRLVSDFIRHHNGTPGFQRLLRGVRVYVDYRGRQSHSNDDDPSNKIKTINGFGVPVDKQTFEKDGKIVSVYDHLTSKYPHQKIDRASLSVNLGGKDKMKLWYAPEMLRILPYQPYRAKLSPEQTTNMINLACKRPPVKVSEILGDGLRSINMGVSSTVVVPNSGLEIDPQMLTVPSRQAPEPHLFFRSVKNLPQVRQGRWSLPPGAQFFSTDTGVGGGFHYLFLERVVNGLGRNDPHPGQIHNDFVGVLRSLGIRFRAPVGTYTAMHSYDRAEIGRGVSEAVAKSASLVVLLMMTPSTQAYSDFKTEADRRVGLQSICLSKYWKSKNKSGYLRNVGMKVNLKLGNINTTVNKGLGTAGGKPIDKNVMILGADVTHPSALSSHGTPSIAAVVGSVDGTFGKFLGSMRWQQPDERSDGTLKQSKEIIEDMRSMVRERLNAYYSVNNKLPDHIIYYRDGVSEAQRAEVKNKEVTAIKAAYQDIAGTKNVQTAVPVTAIIVTKRHGTRFFPRSNAQKSEKVNDNIVPGTVVDTCVTSPYYFDFFLSSHAGIQGTSKPAHYFVVENGLGFNATELQNVTQNICAIYVRAMMTVSYASPTYYADRLCERGRIYLREFYDGAIPSDLTPDRFRIRLNDIWNKHQNPWHDRLSGTMFWM</sequence>
<evidence type="ECO:0000313" key="4">
    <source>
        <dbReference type="EMBL" id="KAK7544821.1"/>
    </source>
</evidence>
<dbReference type="Gene3D" id="2.30.30.140">
    <property type="match status" value="1"/>
</dbReference>
<dbReference type="InterPro" id="IPR010750">
    <property type="entry name" value="SGF29_tudor-like_dom"/>
</dbReference>